<evidence type="ECO:0000256" key="7">
    <source>
        <dbReference type="ARBA" id="ARBA00023136"/>
    </source>
</evidence>
<evidence type="ECO:0000256" key="6">
    <source>
        <dbReference type="ARBA" id="ARBA00022989"/>
    </source>
</evidence>
<dbReference type="GO" id="GO:0007165">
    <property type="term" value="P:signal transduction"/>
    <property type="evidence" value="ECO:0007669"/>
    <property type="project" value="UniProtKB-KW"/>
</dbReference>
<keyword evidence="4 10" id="KW-0812">Transmembrane</keyword>
<keyword evidence="2" id="KW-1003">Cell membrane</keyword>
<evidence type="ECO:0000256" key="2">
    <source>
        <dbReference type="ARBA" id="ARBA00022475"/>
    </source>
</evidence>
<evidence type="ECO:0000256" key="1">
    <source>
        <dbReference type="ARBA" id="ARBA00004651"/>
    </source>
</evidence>
<dbReference type="AlphaFoldDB" id="A0A068FBI5"/>
<keyword evidence="6 10" id="KW-1133">Transmembrane helix</keyword>
<keyword evidence="8 11" id="KW-0675">Receptor</keyword>
<dbReference type="GO" id="GO:0005549">
    <property type="term" value="F:odorant binding"/>
    <property type="evidence" value="ECO:0007669"/>
    <property type="project" value="InterPro"/>
</dbReference>
<sequence length="400" mass="45987">VLHSPIQLKVMAKTCLDRFTKIIKTTRTMASLCGADVLHPNYKLNPLTWFVIFAIIFFFGCTIYTIYVGMVIERDWKVILQALCLSGSAVQGCTKLITYIYRRFVLFAMNQNLLNIYKEYQNDGDYLKILHYRTDLITKILKIVMWFYLATIGGIVVYPLIYGLLYGEKIFVMLFLLFGIDPSTYGGYALHIIVQVIVVGLGAFGNFAGDMYIFILFLNIPMLKDILKVKCEKLNRVALKTRDPKQTMPLLKDILEWHQDYNKFVQQVEEVYYIVIFVQIFTSVVSICCTIFSIVIHSWPAAGMYLTYSAVLLYSYCGLGHLVEISNDEVIDIIYCDCLWYELSVPEQKLILLMLRKAQSPTTLTVGQIMPLSMSTALQLTKAIYSYMMVLLNFLETDNM</sequence>
<keyword evidence="9" id="KW-0807">Transducer</keyword>
<dbReference type="Pfam" id="PF02949">
    <property type="entry name" value="7tm_6"/>
    <property type="match status" value="1"/>
</dbReference>
<keyword evidence="5" id="KW-0552">Olfaction</keyword>
<evidence type="ECO:0000313" key="11">
    <source>
        <dbReference type="EMBL" id="AID61221.1"/>
    </source>
</evidence>
<dbReference type="InterPro" id="IPR004117">
    <property type="entry name" value="7tm6_olfct_rcpt"/>
</dbReference>
<feature type="transmembrane region" description="Helical" evidence="10">
    <location>
        <begin position="47"/>
        <end position="67"/>
    </location>
</feature>
<evidence type="ECO:0000256" key="9">
    <source>
        <dbReference type="ARBA" id="ARBA00023224"/>
    </source>
</evidence>
<dbReference type="PANTHER" id="PTHR21137">
    <property type="entry name" value="ODORANT RECEPTOR"/>
    <property type="match status" value="1"/>
</dbReference>
<keyword evidence="3" id="KW-0716">Sensory transduction</keyword>
<dbReference type="GO" id="GO:0005886">
    <property type="term" value="C:plasma membrane"/>
    <property type="evidence" value="ECO:0007669"/>
    <property type="project" value="UniProtKB-SubCell"/>
</dbReference>
<accession>A0A068FBI5</accession>
<organism evidence="11">
    <name type="scientific">Calliphora stygia</name>
    <name type="common">Common brown blowfly</name>
    <dbReference type="NCBI Taxonomy" id="145453"/>
    <lineage>
        <taxon>Eukaryota</taxon>
        <taxon>Metazoa</taxon>
        <taxon>Ecdysozoa</taxon>
        <taxon>Arthropoda</taxon>
        <taxon>Hexapoda</taxon>
        <taxon>Insecta</taxon>
        <taxon>Pterygota</taxon>
        <taxon>Neoptera</taxon>
        <taxon>Endopterygota</taxon>
        <taxon>Diptera</taxon>
        <taxon>Brachycera</taxon>
        <taxon>Muscomorpha</taxon>
        <taxon>Oestroidea</taxon>
        <taxon>Calliphoridae</taxon>
        <taxon>Calliphorinae</taxon>
        <taxon>Calliphora</taxon>
    </lineage>
</organism>
<comment type="subcellular location">
    <subcellularLocation>
        <location evidence="1">Cell membrane</location>
        <topology evidence="1">Multi-pass membrane protein</topology>
    </subcellularLocation>
</comment>
<evidence type="ECO:0000256" key="3">
    <source>
        <dbReference type="ARBA" id="ARBA00022606"/>
    </source>
</evidence>
<evidence type="ECO:0000256" key="8">
    <source>
        <dbReference type="ARBA" id="ARBA00023170"/>
    </source>
</evidence>
<feature type="non-terminal residue" evidence="11">
    <location>
        <position position="1"/>
    </location>
</feature>
<evidence type="ECO:0000256" key="4">
    <source>
        <dbReference type="ARBA" id="ARBA00022692"/>
    </source>
</evidence>
<keyword evidence="7 10" id="KW-0472">Membrane</keyword>
<feature type="transmembrane region" description="Helical" evidence="10">
    <location>
        <begin position="302"/>
        <end position="323"/>
    </location>
</feature>
<dbReference type="GO" id="GO:0004984">
    <property type="term" value="F:olfactory receptor activity"/>
    <property type="evidence" value="ECO:0007669"/>
    <property type="project" value="InterPro"/>
</dbReference>
<dbReference type="EMBL" id="KJ702067">
    <property type="protein sequence ID" value="AID61221.1"/>
    <property type="molecule type" value="mRNA"/>
</dbReference>
<feature type="transmembrane region" description="Helical" evidence="10">
    <location>
        <begin position="271"/>
        <end position="296"/>
    </location>
</feature>
<feature type="transmembrane region" description="Helical" evidence="10">
    <location>
        <begin position="185"/>
        <end position="218"/>
    </location>
</feature>
<protein>
    <submittedName>
        <fullName evidence="11">Odorant receptor</fullName>
    </submittedName>
</protein>
<evidence type="ECO:0000256" key="5">
    <source>
        <dbReference type="ARBA" id="ARBA00022725"/>
    </source>
</evidence>
<gene>
    <name evidence="11" type="primary">OR67d</name>
</gene>
<evidence type="ECO:0000256" key="10">
    <source>
        <dbReference type="SAM" id="Phobius"/>
    </source>
</evidence>
<name>A0A068FBI5_CALSG</name>
<feature type="transmembrane region" description="Helical" evidence="10">
    <location>
        <begin position="143"/>
        <end position="165"/>
    </location>
</feature>
<dbReference type="PANTHER" id="PTHR21137:SF35">
    <property type="entry name" value="ODORANT RECEPTOR 19A-RELATED"/>
    <property type="match status" value="1"/>
</dbReference>
<proteinExistence type="evidence at transcript level"/>
<reference evidence="11" key="1">
    <citation type="journal article" date="2015" name="BMC Genomics">
        <title>Chemosensory genes identified in the antennal transcriptome of the blowfly Calliphora stygia.</title>
        <authorList>
            <person name="Leitch O.J."/>
            <person name="Papanicolaou A."/>
            <person name="Lennard C."/>
            <person name="Kirkbride K.P."/>
            <person name="Anderson A."/>
        </authorList>
    </citation>
    <scope>NUCLEOTIDE SEQUENCE</scope>
</reference>